<feature type="non-terminal residue" evidence="1">
    <location>
        <position position="1"/>
    </location>
</feature>
<organism evidence="1 2">
    <name type="scientific">Natrinema pallidum DSM 3751</name>
    <dbReference type="NCBI Taxonomy" id="1227495"/>
    <lineage>
        <taxon>Archaea</taxon>
        <taxon>Methanobacteriati</taxon>
        <taxon>Methanobacteriota</taxon>
        <taxon>Stenosarchaea group</taxon>
        <taxon>Halobacteria</taxon>
        <taxon>Halobacteriales</taxon>
        <taxon>Natrialbaceae</taxon>
        <taxon>Natrinema</taxon>
    </lineage>
</organism>
<evidence type="ECO:0000313" key="1">
    <source>
        <dbReference type="EMBL" id="ELY73429.1"/>
    </source>
</evidence>
<proteinExistence type="predicted"/>
<dbReference type="AlphaFoldDB" id="L9YH51"/>
<dbReference type="EMBL" id="AOII01000096">
    <property type="protein sequence ID" value="ELY73429.1"/>
    <property type="molecule type" value="Genomic_DNA"/>
</dbReference>
<sequence>LADGVTADTESPLVVAPALDGLYRNPDGNLSTKQASTLPVRAVAKLAGVARRNDVPVVLTRTRDDEFSAPIATAADAVIEVTDTQYGPRFTSDEFETLVYPVGNGMVQTTLAFWERVLEARQPVHAVSLDDSEATTGVAYGTN</sequence>
<dbReference type="PATRIC" id="fig|1227495.3.peg.3470"/>
<gene>
    <name evidence="1" type="ORF">C487_17355</name>
</gene>
<dbReference type="Proteomes" id="UP000011618">
    <property type="component" value="Unassembled WGS sequence"/>
</dbReference>
<accession>L9YH51</accession>
<protein>
    <submittedName>
        <fullName evidence="1">Uncharacterized protein</fullName>
    </submittedName>
</protein>
<name>L9YH51_9EURY</name>
<comment type="caution">
    <text evidence="1">The sequence shown here is derived from an EMBL/GenBank/DDBJ whole genome shotgun (WGS) entry which is preliminary data.</text>
</comment>
<evidence type="ECO:0000313" key="2">
    <source>
        <dbReference type="Proteomes" id="UP000011618"/>
    </source>
</evidence>
<dbReference type="eggNOG" id="arCOG08101">
    <property type="taxonomic scope" value="Archaea"/>
</dbReference>
<reference evidence="1 2" key="1">
    <citation type="journal article" date="2014" name="PLoS Genet.">
        <title>Phylogenetically driven sequencing of extremely halophilic archaea reveals strategies for static and dynamic osmo-response.</title>
        <authorList>
            <person name="Becker E.A."/>
            <person name="Seitzer P.M."/>
            <person name="Tritt A."/>
            <person name="Larsen D."/>
            <person name="Krusor M."/>
            <person name="Yao A.I."/>
            <person name="Wu D."/>
            <person name="Madern D."/>
            <person name="Eisen J.A."/>
            <person name="Darling A.E."/>
            <person name="Facciotti M.T."/>
        </authorList>
    </citation>
    <scope>NUCLEOTIDE SEQUENCE [LARGE SCALE GENOMIC DNA]</scope>
    <source>
        <strain evidence="1 2">DSM 3751</strain>
    </source>
</reference>